<feature type="region of interest" description="Disordered" evidence="1">
    <location>
        <begin position="490"/>
        <end position="543"/>
    </location>
</feature>
<evidence type="ECO:0000313" key="2">
    <source>
        <dbReference type="EMBL" id="CAF9928096.1"/>
    </source>
</evidence>
<comment type="caution">
    <text evidence="2">The sequence shown here is derived from an EMBL/GenBank/DDBJ whole genome shotgun (WGS) entry which is preliminary data.</text>
</comment>
<dbReference type="PANTHER" id="PTHR13593:SF146">
    <property type="entry name" value="PLC-LIKE PHOSPHODIESTERASE"/>
    <property type="match status" value="1"/>
</dbReference>
<gene>
    <name evidence="2" type="ORF">IMSHALPRED_007382</name>
</gene>
<dbReference type="Proteomes" id="UP000664534">
    <property type="component" value="Unassembled WGS sequence"/>
</dbReference>
<dbReference type="SUPFAM" id="SSF51695">
    <property type="entry name" value="PLC-like phosphodiesterases"/>
    <property type="match status" value="1"/>
</dbReference>
<evidence type="ECO:0008006" key="4">
    <source>
        <dbReference type="Google" id="ProtNLM"/>
    </source>
</evidence>
<name>A0A8H3FP03_9LECA</name>
<dbReference type="InterPro" id="IPR051057">
    <property type="entry name" value="PI-PLC_domain"/>
</dbReference>
<organism evidence="2 3">
    <name type="scientific">Imshaugia aleurites</name>
    <dbReference type="NCBI Taxonomy" id="172621"/>
    <lineage>
        <taxon>Eukaryota</taxon>
        <taxon>Fungi</taxon>
        <taxon>Dikarya</taxon>
        <taxon>Ascomycota</taxon>
        <taxon>Pezizomycotina</taxon>
        <taxon>Lecanoromycetes</taxon>
        <taxon>OSLEUM clade</taxon>
        <taxon>Lecanoromycetidae</taxon>
        <taxon>Lecanorales</taxon>
        <taxon>Lecanorineae</taxon>
        <taxon>Parmeliaceae</taxon>
        <taxon>Imshaugia</taxon>
    </lineage>
</organism>
<dbReference type="AlphaFoldDB" id="A0A8H3FP03"/>
<dbReference type="PANTHER" id="PTHR13593">
    <property type="match status" value="1"/>
</dbReference>
<sequence length="543" mass="59653">MPSKGISVYSYISAEGYEVEFNVPKNSVRNTAADNFTSKDLEVESSNIEGLGHYTGRFEWKAFDPEGNNVGSKYNDINSLTGKLEAGSMTSTVGDLFCKPAYSRVLAKEKQAEFAPIVTEAVIITFGFYDAGHGEAGLPNRDQCYVTICSTSNKAWMGAVAPQGSPQAQHPFSRFVLAAPHDNGMNSMQQADAVLSSVDSDMIGELRKMIPGLHHFPHIPDEALVHMLPNIVYGVSITQKKQIPVMLALGARYFEFRPAKLLPAFQKVSKLPDKFYFQHACIPGLAFEDFLNAQVEFLDSNPTEIVTIHIRYDNIVKECKKPTEEEIHEALNSACASAQNGKLTWGHRECFSKPIDTLRSTGQRLIVVIMAEKYDSWTASAYATLKVDPILARFESMNTAGQEATDITVLQCQATSQSIKEVLVYSVLSANAATSCLTSTKGALDMQTLPWIRANALDRLQAEKTIVIMNDFIDGATTDTSIELSRRRLGMDSLSDSNSVPGQGAMGQDREGQEALVQPFQEASIEDKEKPIEDSAPMPGRFD</sequence>
<dbReference type="GO" id="GO:0008081">
    <property type="term" value="F:phosphoric diester hydrolase activity"/>
    <property type="evidence" value="ECO:0007669"/>
    <property type="project" value="InterPro"/>
</dbReference>
<evidence type="ECO:0000256" key="1">
    <source>
        <dbReference type="SAM" id="MobiDB-lite"/>
    </source>
</evidence>
<protein>
    <recommendedName>
        <fullName evidence="4">PLC-like phosphodiesterase</fullName>
    </recommendedName>
</protein>
<proteinExistence type="predicted"/>
<dbReference type="EMBL" id="CAJPDT010000048">
    <property type="protein sequence ID" value="CAF9928096.1"/>
    <property type="molecule type" value="Genomic_DNA"/>
</dbReference>
<dbReference type="Gene3D" id="3.20.20.190">
    <property type="entry name" value="Phosphatidylinositol (PI) phosphodiesterase"/>
    <property type="match status" value="1"/>
</dbReference>
<accession>A0A8H3FP03</accession>
<dbReference type="GO" id="GO:0006629">
    <property type="term" value="P:lipid metabolic process"/>
    <property type="evidence" value="ECO:0007669"/>
    <property type="project" value="InterPro"/>
</dbReference>
<keyword evidence="3" id="KW-1185">Reference proteome</keyword>
<dbReference type="InterPro" id="IPR017946">
    <property type="entry name" value="PLC-like_Pdiesterase_TIM-brl"/>
</dbReference>
<dbReference type="OrthoDB" id="1046782at2759"/>
<reference evidence="2" key="1">
    <citation type="submission" date="2021-03" db="EMBL/GenBank/DDBJ databases">
        <authorList>
            <person name="Tagirdzhanova G."/>
        </authorList>
    </citation>
    <scope>NUCLEOTIDE SEQUENCE</scope>
</reference>
<evidence type="ECO:0000313" key="3">
    <source>
        <dbReference type="Proteomes" id="UP000664534"/>
    </source>
</evidence>